<dbReference type="SUPFAM" id="SSF90123">
    <property type="entry name" value="ABC transporter transmembrane region"/>
    <property type="match status" value="1"/>
</dbReference>
<keyword evidence="3" id="KW-0813">Transport</keyword>
<evidence type="ECO:0000256" key="11">
    <source>
        <dbReference type="ARBA" id="ARBA00023136"/>
    </source>
</evidence>
<evidence type="ECO:0000256" key="5">
    <source>
        <dbReference type="ARBA" id="ARBA00022597"/>
    </source>
</evidence>
<evidence type="ECO:0000313" key="18">
    <source>
        <dbReference type="EMBL" id="ABE63794.1"/>
    </source>
</evidence>
<dbReference type="InterPro" id="IPR017871">
    <property type="entry name" value="ABC_transporter-like_CS"/>
</dbReference>
<dbReference type="HOGENOM" id="CLU_000604_84_3_5"/>
<dbReference type="CDD" id="cd18783">
    <property type="entry name" value="ABC_6TM_PrtD_LapB_HlyB_like"/>
    <property type="match status" value="1"/>
</dbReference>
<name>Q1QJ03_NITHX</name>
<feature type="region of interest" description="Disordered" evidence="13">
    <location>
        <begin position="1"/>
        <end position="28"/>
    </location>
</feature>
<evidence type="ECO:0000259" key="17">
    <source>
        <dbReference type="PROSITE" id="PS50990"/>
    </source>
</evidence>
<evidence type="ECO:0000256" key="8">
    <source>
        <dbReference type="ARBA" id="ARBA00022801"/>
    </source>
</evidence>
<dbReference type="STRING" id="323097.Nham_3048"/>
<dbReference type="PANTHER" id="PTHR43394">
    <property type="entry name" value="ATP-DEPENDENT PERMEASE MDL1, MITOCHONDRIAL"/>
    <property type="match status" value="1"/>
</dbReference>
<feature type="domain" description="ABC transporter" evidence="15">
    <location>
        <begin position="499"/>
        <end position="734"/>
    </location>
</feature>
<evidence type="ECO:0000256" key="1">
    <source>
        <dbReference type="ARBA" id="ARBA00004651"/>
    </source>
</evidence>
<evidence type="ECO:0000256" key="7">
    <source>
        <dbReference type="ARBA" id="ARBA00022741"/>
    </source>
</evidence>
<evidence type="ECO:0000256" key="3">
    <source>
        <dbReference type="ARBA" id="ARBA00022448"/>
    </source>
</evidence>
<dbReference type="EMBL" id="CP000319">
    <property type="protein sequence ID" value="ABE63794.1"/>
    <property type="molecule type" value="Genomic_DNA"/>
</dbReference>
<dbReference type="PROSITE" id="PS50893">
    <property type="entry name" value="ABC_TRANSPORTER_2"/>
    <property type="match status" value="1"/>
</dbReference>
<evidence type="ECO:0000256" key="13">
    <source>
        <dbReference type="SAM" id="MobiDB-lite"/>
    </source>
</evidence>
<keyword evidence="10 14" id="KW-1133">Transmembrane helix</keyword>
<keyword evidence="5" id="KW-0762">Sugar transport</keyword>
<feature type="transmembrane region" description="Helical" evidence="14">
    <location>
        <begin position="221"/>
        <end position="241"/>
    </location>
</feature>
<keyword evidence="7" id="KW-0547">Nucleotide-binding</keyword>
<feature type="domain" description="Peptidase C39" evidence="17">
    <location>
        <begin position="23"/>
        <end position="155"/>
    </location>
</feature>
<dbReference type="Gene3D" id="3.40.50.300">
    <property type="entry name" value="P-loop containing nucleotide triphosphate hydrolases"/>
    <property type="match status" value="1"/>
</dbReference>
<dbReference type="InterPro" id="IPR027417">
    <property type="entry name" value="P-loop_NTPase"/>
</dbReference>
<dbReference type="PANTHER" id="PTHR43394:SF1">
    <property type="entry name" value="ATP-BINDING CASSETTE SUB-FAMILY B MEMBER 10, MITOCHONDRIAL"/>
    <property type="match status" value="1"/>
</dbReference>
<dbReference type="SMART" id="SM00382">
    <property type="entry name" value="AAA"/>
    <property type="match status" value="1"/>
</dbReference>
<feature type="transmembrane region" description="Helical" evidence="14">
    <location>
        <begin position="183"/>
        <end position="209"/>
    </location>
</feature>
<dbReference type="Gene3D" id="1.20.1560.10">
    <property type="entry name" value="ABC transporter type 1, transmembrane domain"/>
    <property type="match status" value="1"/>
</dbReference>
<dbReference type="GO" id="GO:0006508">
    <property type="term" value="P:proteolysis"/>
    <property type="evidence" value="ECO:0007669"/>
    <property type="project" value="InterPro"/>
</dbReference>
<dbReference type="FunFam" id="3.40.50.300:FF:000221">
    <property type="entry name" value="Multidrug ABC transporter ATP-binding protein"/>
    <property type="match status" value="1"/>
</dbReference>
<evidence type="ECO:0000259" key="16">
    <source>
        <dbReference type="PROSITE" id="PS50929"/>
    </source>
</evidence>
<dbReference type="Gene3D" id="3.90.70.10">
    <property type="entry name" value="Cysteine proteinases"/>
    <property type="match status" value="1"/>
</dbReference>
<keyword evidence="4" id="KW-1003">Cell membrane</keyword>
<dbReference type="PROSITE" id="PS50929">
    <property type="entry name" value="ABC_TM1F"/>
    <property type="match status" value="1"/>
</dbReference>
<dbReference type="InterPro" id="IPR036640">
    <property type="entry name" value="ABC1_TM_sf"/>
</dbReference>
<protein>
    <submittedName>
        <fullName evidence="18">ABC transporter related protein</fullName>
    </submittedName>
</protein>
<evidence type="ECO:0000256" key="6">
    <source>
        <dbReference type="ARBA" id="ARBA00022692"/>
    </source>
</evidence>
<dbReference type="InterPro" id="IPR011527">
    <property type="entry name" value="ABC1_TM_dom"/>
</dbReference>
<feature type="transmembrane region" description="Helical" evidence="14">
    <location>
        <begin position="326"/>
        <end position="345"/>
    </location>
</feature>
<evidence type="ECO:0000256" key="2">
    <source>
        <dbReference type="ARBA" id="ARBA00005417"/>
    </source>
</evidence>
<dbReference type="Pfam" id="PF00664">
    <property type="entry name" value="ABC_membrane"/>
    <property type="match status" value="1"/>
</dbReference>
<keyword evidence="11 14" id="KW-0472">Membrane</keyword>
<dbReference type="Pfam" id="PF03412">
    <property type="entry name" value="Peptidase_C39"/>
    <property type="match status" value="1"/>
</dbReference>
<evidence type="ECO:0000256" key="12">
    <source>
        <dbReference type="ARBA" id="ARBA00024722"/>
    </source>
</evidence>
<dbReference type="GO" id="GO:0016887">
    <property type="term" value="F:ATP hydrolysis activity"/>
    <property type="evidence" value="ECO:0007669"/>
    <property type="project" value="InterPro"/>
</dbReference>
<dbReference type="RefSeq" id="WP_011511454.1">
    <property type="nucleotide sequence ID" value="NC_007964.1"/>
</dbReference>
<comment type="subcellular location">
    <subcellularLocation>
        <location evidence="1">Cell membrane</location>
        <topology evidence="1">Multi-pass membrane protein</topology>
    </subcellularLocation>
</comment>
<dbReference type="PROSITE" id="PS00211">
    <property type="entry name" value="ABC_TRANSPORTER_1"/>
    <property type="match status" value="1"/>
</dbReference>
<evidence type="ECO:0000256" key="9">
    <source>
        <dbReference type="ARBA" id="ARBA00022840"/>
    </source>
</evidence>
<dbReference type="InterPro" id="IPR005074">
    <property type="entry name" value="Peptidase_C39"/>
</dbReference>
<dbReference type="PROSITE" id="PS50990">
    <property type="entry name" value="PEPTIDASE_C39"/>
    <property type="match status" value="1"/>
</dbReference>
<sequence length="740" mass="81640">MLQRISDNAGPDRDAAVPPAASQPERPNLQARTALECLASVARHHGIDLAADRLRHLYAVDNAPMSQARIQRIAKEAGMRARAAHLNWDRLHRLGEIYPVVAQLANGNWVLVLGAQDGPAGEAVSVFDPLAERPDPLVIKKNCFCANWHGDVLLIKRDRGASGAPRKFGFRWFAPELLRERRLLADVAVAAVLLYALGLVIPLFFQLVIDKVLVHESFTTLYVLAAGAVIALLFDSVFSFLRRYLLLYATNKIDIRVATKTFGHLLGLPISFFEHISSGVLVKHMQQATRIREFLTGRLFLTLLDALSLLVFLPVLALYSLKLTCLVLAFTALTGVVVTLLVGPFRRRLYGLYQAEGARQALLVEAVHGMRTVKSLAMEPLQGRVWDDRCAQSVSMRFGVEKISAAAQSVTGFLEKLMTLGIIGLGALDVFSGEMTIGALVAFNMLAGRVSGPLVQMVTMVHEYQEVALAVQMLGEIMNQAREREGKRDGLRPELDGHIEFENVSFRYGPEGPPALDNISFTIPAGSVFGIVGRSGSGKTTLTRMIAGLYPIQQGLLRIDGFDSRELDLVHLRKSLGLVLQENFLFCGTVRENITCAKRGATFEEVAQAARLAGADEFIERLPRGFDTMLEENAENLSGGQRQRLAIARALITNPRLLILDEATSALDAESETIIRRNLRRIAEGRTVIIVSHRLSMLSDANAILVIDRGRVSDLGHHDQLMKNCTAYRQLWNQQMKQIA</sequence>
<organism evidence="18 19">
    <name type="scientific">Nitrobacter hamburgensis (strain DSM 10229 / NCIMB 13809 / X14)</name>
    <dbReference type="NCBI Taxonomy" id="323097"/>
    <lineage>
        <taxon>Bacteria</taxon>
        <taxon>Pseudomonadati</taxon>
        <taxon>Pseudomonadota</taxon>
        <taxon>Alphaproteobacteria</taxon>
        <taxon>Hyphomicrobiales</taxon>
        <taxon>Nitrobacteraceae</taxon>
        <taxon>Nitrobacter</taxon>
    </lineage>
</organism>
<comment type="function">
    <text evidence="12">Involved in beta-(1--&gt;2)glucan export. Transmembrane domains (TMD) form a pore in the inner membrane and the ATP-binding domain (NBD) is responsible for energy generation.</text>
</comment>
<gene>
    <name evidence="18" type="ordered locus">Nham_3048</name>
</gene>
<dbReference type="SUPFAM" id="SSF52540">
    <property type="entry name" value="P-loop containing nucleoside triphosphate hydrolases"/>
    <property type="match status" value="1"/>
</dbReference>
<reference evidence="18 19" key="1">
    <citation type="submission" date="2006-03" db="EMBL/GenBank/DDBJ databases">
        <title>Complete sequence of chromosome of Nitrobacter hamburgensis X14.</title>
        <authorList>
            <consortium name="US DOE Joint Genome Institute"/>
            <person name="Copeland A."/>
            <person name="Lucas S."/>
            <person name="Lapidus A."/>
            <person name="Barry K."/>
            <person name="Detter J.C."/>
            <person name="Glavina del Rio T."/>
            <person name="Hammon N."/>
            <person name="Israni S."/>
            <person name="Dalin E."/>
            <person name="Tice H."/>
            <person name="Pitluck S."/>
            <person name="Chain P."/>
            <person name="Malfatti S."/>
            <person name="Shin M."/>
            <person name="Vergez L."/>
            <person name="Schmutz J."/>
            <person name="Larimer F."/>
            <person name="Land M."/>
            <person name="Hauser L."/>
            <person name="Kyrpides N."/>
            <person name="Ivanova N."/>
            <person name="Ward B."/>
            <person name="Arp D."/>
            <person name="Klotz M."/>
            <person name="Stein L."/>
            <person name="O'Mullan G."/>
            <person name="Starkenburg S."/>
            <person name="Sayavedra L."/>
            <person name="Poret-Peterson A.T."/>
            <person name="Gentry M.E."/>
            <person name="Bruce D."/>
            <person name="Richardson P."/>
        </authorList>
    </citation>
    <scope>NUCLEOTIDE SEQUENCE [LARGE SCALE GENOMIC DNA]</scope>
    <source>
        <strain evidence="19">DSM 10229 / NCIMB 13809 / X14</strain>
    </source>
</reference>
<feature type="domain" description="ABC transmembrane type-1" evidence="16">
    <location>
        <begin position="187"/>
        <end position="466"/>
    </location>
</feature>
<dbReference type="KEGG" id="nha:Nham_3048"/>
<dbReference type="InterPro" id="IPR003439">
    <property type="entry name" value="ABC_transporter-like_ATP-bd"/>
</dbReference>
<dbReference type="InterPro" id="IPR003593">
    <property type="entry name" value="AAA+_ATPase"/>
</dbReference>
<dbReference type="Proteomes" id="UP000001953">
    <property type="component" value="Chromosome"/>
</dbReference>
<dbReference type="Pfam" id="PF00005">
    <property type="entry name" value="ABC_tran"/>
    <property type="match status" value="1"/>
</dbReference>
<proteinExistence type="inferred from homology"/>
<dbReference type="GO" id="GO:0008233">
    <property type="term" value="F:peptidase activity"/>
    <property type="evidence" value="ECO:0007669"/>
    <property type="project" value="InterPro"/>
</dbReference>
<accession>Q1QJ03</accession>
<evidence type="ECO:0000256" key="10">
    <source>
        <dbReference type="ARBA" id="ARBA00022989"/>
    </source>
</evidence>
<keyword evidence="8" id="KW-0378">Hydrolase</keyword>
<evidence type="ECO:0000259" key="15">
    <source>
        <dbReference type="PROSITE" id="PS50893"/>
    </source>
</evidence>
<dbReference type="GO" id="GO:0005886">
    <property type="term" value="C:plasma membrane"/>
    <property type="evidence" value="ECO:0007669"/>
    <property type="project" value="UniProtKB-SubCell"/>
</dbReference>
<feature type="transmembrane region" description="Helical" evidence="14">
    <location>
        <begin position="299"/>
        <end position="320"/>
    </location>
</feature>
<keyword evidence="9" id="KW-0067">ATP-binding</keyword>
<keyword evidence="6 14" id="KW-0812">Transmembrane</keyword>
<dbReference type="eggNOG" id="COG2274">
    <property type="taxonomic scope" value="Bacteria"/>
</dbReference>
<evidence type="ECO:0000313" key="19">
    <source>
        <dbReference type="Proteomes" id="UP000001953"/>
    </source>
</evidence>
<comment type="similarity">
    <text evidence="2">Belongs to the ABC transporter superfamily.</text>
</comment>
<dbReference type="GO" id="GO:0005524">
    <property type="term" value="F:ATP binding"/>
    <property type="evidence" value="ECO:0007669"/>
    <property type="project" value="UniProtKB-KW"/>
</dbReference>
<dbReference type="AlphaFoldDB" id="Q1QJ03"/>
<keyword evidence="19" id="KW-1185">Reference proteome</keyword>
<dbReference type="GO" id="GO:0015421">
    <property type="term" value="F:ABC-type oligopeptide transporter activity"/>
    <property type="evidence" value="ECO:0007669"/>
    <property type="project" value="TreeGrafter"/>
</dbReference>
<evidence type="ECO:0000256" key="14">
    <source>
        <dbReference type="SAM" id="Phobius"/>
    </source>
</evidence>
<dbReference type="InterPro" id="IPR039421">
    <property type="entry name" value="Type_1_exporter"/>
</dbReference>
<dbReference type="OrthoDB" id="9787557at2"/>
<evidence type="ECO:0000256" key="4">
    <source>
        <dbReference type="ARBA" id="ARBA00022475"/>
    </source>
</evidence>